<evidence type="ECO:0000313" key="2">
    <source>
        <dbReference type="Proteomes" id="UP000323136"/>
    </source>
</evidence>
<dbReference type="InterPro" id="IPR029039">
    <property type="entry name" value="Flavoprotein-like_sf"/>
</dbReference>
<dbReference type="EMBL" id="VNIA01000002">
    <property type="protein sequence ID" value="TYP99130.1"/>
    <property type="molecule type" value="Genomic_DNA"/>
</dbReference>
<protein>
    <recommendedName>
        <fullName evidence="3">Flavodoxin</fullName>
    </recommendedName>
</protein>
<organism evidence="1 2">
    <name type="scientific">Tenacibaculum adriaticum</name>
    <dbReference type="NCBI Taxonomy" id="413713"/>
    <lineage>
        <taxon>Bacteria</taxon>
        <taxon>Pseudomonadati</taxon>
        <taxon>Bacteroidota</taxon>
        <taxon>Flavobacteriia</taxon>
        <taxon>Flavobacteriales</taxon>
        <taxon>Flavobacteriaceae</taxon>
        <taxon>Tenacibaculum</taxon>
    </lineage>
</organism>
<reference evidence="1 2" key="1">
    <citation type="submission" date="2019-07" db="EMBL/GenBank/DDBJ databases">
        <title>Genomic Encyclopedia of Type Strains, Phase IV (KMG-IV): sequencing the most valuable type-strain genomes for metagenomic binning, comparative biology and taxonomic classification.</title>
        <authorList>
            <person name="Goeker M."/>
        </authorList>
    </citation>
    <scope>NUCLEOTIDE SEQUENCE [LARGE SCALE GENOMIC DNA]</scope>
    <source>
        <strain evidence="1 2">DSM 18961</strain>
    </source>
</reference>
<keyword evidence="2" id="KW-1185">Reference proteome</keyword>
<dbReference type="RefSeq" id="WP_148869915.1">
    <property type="nucleotide sequence ID" value="NZ_VNIA01000002.1"/>
</dbReference>
<dbReference type="OrthoDB" id="9806505at2"/>
<comment type="caution">
    <text evidence="1">The sequence shown here is derived from an EMBL/GenBank/DDBJ whole genome shotgun (WGS) entry which is preliminary data.</text>
</comment>
<sequence length="182" mass="20985">MKKYLILYYSKTGNSEFLAKKMSKELGCDLKEITPKINSIIPLFILSVFKINIHTNIQIEDIKQYDEIIIFGPIWGGLIISPLRNVLKKCIKASKNIHFVVSCETSEEEKNNKYGYQTVLNKTKQIGGNLILSTEAFSTSLIKGESDYQKRKLSEKPKITENNFKGIIKNKFDEFVKRIKRN</sequence>
<dbReference type="PANTHER" id="PTHR39201:SF1">
    <property type="entry name" value="FLAVODOXIN-LIKE DOMAIN-CONTAINING PROTEIN"/>
    <property type="match status" value="1"/>
</dbReference>
<dbReference type="Gene3D" id="3.40.50.360">
    <property type="match status" value="1"/>
</dbReference>
<dbReference type="SUPFAM" id="SSF52218">
    <property type="entry name" value="Flavoproteins"/>
    <property type="match status" value="1"/>
</dbReference>
<gene>
    <name evidence="1" type="ORF">C7447_102449</name>
</gene>
<dbReference type="PANTHER" id="PTHR39201">
    <property type="entry name" value="EXPORTED PROTEIN-RELATED"/>
    <property type="match status" value="1"/>
</dbReference>
<accession>A0A5S5DT79</accession>
<dbReference type="Proteomes" id="UP000323136">
    <property type="component" value="Unassembled WGS sequence"/>
</dbReference>
<proteinExistence type="predicted"/>
<name>A0A5S5DT79_9FLAO</name>
<dbReference type="AlphaFoldDB" id="A0A5S5DT79"/>
<evidence type="ECO:0000313" key="1">
    <source>
        <dbReference type="EMBL" id="TYP99130.1"/>
    </source>
</evidence>
<evidence type="ECO:0008006" key="3">
    <source>
        <dbReference type="Google" id="ProtNLM"/>
    </source>
</evidence>